<evidence type="ECO:0000313" key="2">
    <source>
        <dbReference type="EMBL" id="EDO12106.1"/>
    </source>
</evidence>
<dbReference type="EMBL" id="AAXF02000048">
    <property type="protein sequence ID" value="EDO12106.1"/>
    <property type="molecule type" value="Genomic_DNA"/>
</dbReference>
<proteinExistence type="predicted"/>
<evidence type="ECO:0000256" key="1">
    <source>
        <dbReference type="SAM" id="Phobius"/>
    </source>
</evidence>
<name>A0AAN3A951_BACO1</name>
<keyword evidence="1" id="KW-1133">Transmembrane helix</keyword>
<dbReference type="Proteomes" id="UP000005475">
    <property type="component" value="Unassembled WGS sequence"/>
</dbReference>
<gene>
    <name evidence="2" type="ORF">BACOVA_02611</name>
</gene>
<keyword evidence="1" id="KW-0472">Membrane</keyword>
<comment type="caution">
    <text evidence="2">The sequence shown here is derived from an EMBL/GenBank/DDBJ whole genome shotgun (WGS) entry which is preliminary data.</text>
</comment>
<feature type="transmembrane region" description="Helical" evidence="1">
    <location>
        <begin position="16"/>
        <end position="34"/>
    </location>
</feature>
<protein>
    <submittedName>
        <fullName evidence="2">Uncharacterized protein</fullName>
    </submittedName>
</protein>
<accession>A0AAN3A951</accession>
<sequence length="39" mass="4806">MVKYKLIPSFYCFCNYQYLLLCIYVVTNVSYTYVNEFQM</sequence>
<reference evidence="2 3" key="1">
    <citation type="submission" date="2007-03" db="EMBL/GenBank/DDBJ databases">
        <authorList>
            <person name="Fulton L."/>
            <person name="Clifton S."/>
            <person name="Fulton B."/>
            <person name="Xu J."/>
            <person name="Minx P."/>
            <person name="Pepin K.H."/>
            <person name="Johnson M."/>
            <person name="Thiruvilangam P."/>
            <person name="Bhonagiri V."/>
            <person name="Nash W.E."/>
            <person name="Mardis E.R."/>
            <person name="Wilson R.K."/>
        </authorList>
    </citation>
    <scope>NUCLEOTIDE SEQUENCE [LARGE SCALE GENOMIC DNA]</scope>
    <source>
        <strain evidence="3">ATCC 8483 / DSM 1896 / JCM 5824 / BCRC 10623 / CCUG 4943 / NCTC 11153</strain>
    </source>
</reference>
<reference evidence="3" key="2">
    <citation type="submission" date="2007-04" db="EMBL/GenBank/DDBJ databases">
        <title>Draft genome sequence of Bacteroides ovatus (ATCC 8483).</title>
        <authorList>
            <person name="Sudarsanam P."/>
            <person name="Ley R."/>
            <person name="Guruge J."/>
            <person name="Turnbaugh P.J."/>
            <person name="Mahowald M."/>
            <person name="Liep D."/>
            <person name="Gordon J."/>
        </authorList>
    </citation>
    <scope>NUCLEOTIDE SEQUENCE [LARGE SCALE GENOMIC DNA]</scope>
    <source>
        <strain evidence="3">ATCC 8483 / DSM 1896 / JCM 5824 / BCRC 10623 / CCUG 4943 / NCTC 11153</strain>
    </source>
</reference>
<keyword evidence="1" id="KW-0812">Transmembrane</keyword>
<dbReference type="AlphaFoldDB" id="A0AAN3A951"/>
<organism evidence="2 3">
    <name type="scientific">Bacteroides ovatus (strain ATCC 8483 / DSM 1896 / JCM 5824 / BCRC 10623 / CCUG 4943 / NCTC 11153)</name>
    <dbReference type="NCBI Taxonomy" id="411476"/>
    <lineage>
        <taxon>Bacteria</taxon>
        <taxon>Pseudomonadati</taxon>
        <taxon>Bacteroidota</taxon>
        <taxon>Bacteroidia</taxon>
        <taxon>Bacteroidales</taxon>
        <taxon>Bacteroidaceae</taxon>
        <taxon>Bacteroides</taxon>
    </lineage>
</organism>
<evidence type="ECO:0000313" key="3">
    <source>
        <dbReference type="Proteomes" id="UP000005475"/>
    </source>
</evidence>